<reference evidence="2" key="1">
    <citation type="journal article" date="2013" name="Proc. Natl. Acad. Sci. U.S.A.">
        <title>Genome structure and metabolic features in the red seaweed Chondrus crispus shed light on evolution of the Archaeplastida.</title>
        <authorList>
            <person name="Collen J."/>
            <person name="Porcel B."/>
            <person name="Carre W."/>
            <person name="Ball S.G."/>
            <person name="Chaparro C."/>
            <person name="Tonon T."/>
            <person name="Barbeyron T."/>
            <person name="Michel G."/>
            <person name="Noel B."/>
            <person name="Valentin K."/>
            <person name="Elias M."/>
            <person name="Artiguenave F."/>
            <person name="Arun A."/>
            <person name="Aury J.M."/>
            <person name="Barbosa-Neto J.F."/>
            <person name="Bothwell J.H."/>
            <person name="Bouget F.Y."/>
            <person name="Brillet L."/>
            <person name="Cabello-Hurtado F."/>
            <person name="Capella-Gutierrez S."/>
            <person name="Charrier B."/>
            <person name="Cladiere L."/>
            <person name="Cock J.M."/>
            <person name="Coelho S.M."/>
            <person name="Colleoni C."/>
            <person name="Czjzek M."/>
            <person name="Da Silva C."/>
            <person name="Delage L."/>
            <person name="Denoeud F."/>
            <person name="Deschamps P."/>
            <person name="Dittami S.M."/>
            <person name="Gabaldon T."/>
            <person name="Gachon C.M."/>
            <person name="Groisillier A."/>
            <person name="Herve C."/>
            <person name="Jabbari K."/>
            <person name="Katinka M."/>
            <person name="Kloareg B."/>
            <person name="Kowalczyk N."/>
            <person name="Labadie K."/>
            <person name="Leblanc C."/>
            <person name="Lopez P.J."/>
            <person name="McLachlan D.H."/>
            <person name="Meslet-Cladiere L."/>
            <person name="Moustafa A."/>
            <person name="Nehr Z."/>
            <person name="Nyvall Collen P."/>
            <person name="Panaud O."/>
            <person name="Partensky F."/>
            <person name="Poulain J."/>
            <person name="Rensing S.A."/>
            <person name="Rousvoal S."/>
            <person name="Samson G."/>
            <person name="Symeonidi A."/>
            <person name="Weissenbach J."/>
            <person name="Zambounis A."/>
            <person name="Wincker P."/>
            <person name="Boyen C."/>
        </authorList>
    </citation>
    <scope>NUCLEOTIDE SEQUENCE [LARGE SCALE GENOMIC DNA]</scope>
    <source>
        <strain evidence="2">cv. Stackhouse</strain>
    </source>
</reference>
<keyword evidence="2" id="KW-1185">Reference proteome</keyword>
<evidence type="ECO:0000313" key="2">
    <source>
        <dbReference type="Proteomes" id="UP000012073"/>
    </source>
</evidence>
<accession>R7QJ04</accession>
<proteinExistence type="predicted"/>
<dbReference type="KEGG" id="ccp:CHC_T00001049001"/>
<dbReference type="RefSeq" id="XP_005718365.1">
    <property type="nucleotide sequence ID" value="XM_005718308.1"/>
</dbReference>
<sequence>MQIEWHGHIQPLQRRRVFPKPRNVLPDGARKRSQHQVIDCYIELHDSELERRHSDLLGGRKRADILFRHCGTGENAHWVLEERPDENAGNIMEVVSDPCEIPGADLGISSGSSGGNKKASRVVMIVLVDNGSQKILNEADTIGQGVVDAEDKGTGVALTARDGPVGKQMGAPEGLSKVERGGDEIGQASVEEVVVVLAGLIGEGRFADEVGGPVGMRVGLKAEGAAGGAAGTTPDGASTPRGVWSSACDLLCSLHQRHL</sequence>
<dbReference type="EMBL" id="HG001933">
    <property type="protein sequence ID" value="CDF38472.1"/>
    <property type="molecule type" value="Genomic_DNA"/>
</dbReference>
<organism evidence="1 2">
    <name type="scientific">Chondrus crispus</name>
    <name type="common">Carrageen Irish moss</name>
    <name type="synonym">Polymorpha crispa</name>
    <dbReference type="NCBI Taxonomy" id="2769"/>
    <lineage>
        <taxon>Eukaryota</taxon>
        <taxon>Rhodophyta</taxon>
        <taxon>Florideophyceae</taxon>
        <taxon>Rhodymeniophycidae</taxon>
        <taxon>Gigartinales</taxon>
        <taxon>Gigartinaceae</taxon>
        <taxon>Chondrus</taxon>
    </lineage>
</organism>
<name>R7QJ04_CHOCR</name>
<protein>
    <submittedName>
        <fullName evidence="1">Uncharacterized protein</fullName>
    </submittedName>
</protein>
<gene>
    <name evidence="1" type="ORF">CHC_T00001049001</name>
</gene>
<dbReference type="Gramene" id="CDF38472">
    <property type="protein sequence ID" value="CDF38472"/>
    <property type="gene ID" value="CHC_T00001049001"/>
</dbReference>
<dbReference type="GeneID" id="17326084"/>
<evidence type="ECO:0000313" key="1">
    <source>
        <dbReference type="EMBL" id="CDF38472.1"/>
    </source>
</evidence>
<dbReference type="Proteomes" id="UP000012073">
    <property type="component" value="Unassembled WGS sequence"/>
</dbReference>
<dbReference type="AlphaFoldDB" id="R7QJ04"/>